<gene>
    <name evidence="1" type="ORF">HPB47_011275</name>
</gene>
<evidence type="ECO:0000313" key="1">
    <source>
        <dbReference type="EMBL" id="KAG0411603.1"/>
    </source>
</evidence>
<organism evidence="1 2">
    <name type="scientific">Ixodes persulcatus</name>
    <name type="common">Taiga tick</name>
    <dbReference type="NCBI Taxonomy" id="34615"/>
    <lineage>
        <taxon>Eukaryota</taxon>
        <taxon>Metazoa</taxon>
        <taxon>Ecdysozoa</taxon>
        <taxon>Arthropoda</taxon>
        <taxon>Chelicerata</taxon>
        <taxon>Arachnida</taxon>
        <taxon>Acari</taxon>
        <taxon>Parasitiformes</taxon>
        <taxon>Ixodida</taxon>
        <taxon>Ixodoidea</taxon>
        <taxon>Ixodidae</taxon>
        <taxon>Ixodinae</taxon>
        <taxon>Ixodes</taxon>
    </lineage>
</organism>
<dbReference type="Proteomes" id="UP000805193">
    <property type="component" value="Unassembled WGS sequence"/>
</dbReference>
<accession>A0AC60NWZ9</accession>
<evidence type="ECO:0000313" key="2">
    <source>
        <dbReference type="Proteomes" id="UP000805193"/>
    </source>
</evidence>
<reference evidence="1 2" key="1">
    <citation type="journal article" date="2020" name="Cell">
        <title>Large-Scale Comparative Analyses of Tick Genomes Elucidate Their Genetic Diversity and Vector Capacities.</title>
        <authorList>
            <consortium name="Tick Genome and Microbiome Consortium (TIGMIC)"/>
            <person name="Jia N."/>
            <person name="Wang J."/>
            <person name="Shi W."/>
            <person name="Du L."/>
            <person name="Sun Y."/>
            <person name="Zhan W."/>
            <person name="Jiang J.F."/>
            <person name="Wang Q."/>
            <person name="Zhang B."/>
            <person name="Ji P."/>
            <person name="Bell-Sakyi L."/>
            <person name="Cui X.M."/>
            <person name="Yuan T.T."/>
            <person name="Jiang B.G."/>
            <person name="Yang W.F."/>
            <person name="Lam T.T."/>
            <person name="Chang Q.C."/>
            <person name="Ding S.J."/>
            <person name="Wang X.J."/>
            <person name="Zhu J.G."/>
            <person name="Ruan X.D."/>
            <person name="Zhao L."/>
            <person name="Wei J.T."/>
            <person name="Ye R.Z."/>
            <person name="Que T.C."/>
            <person name="Du C.H."/>
            <person name="Zhou Y.H."/>
            <person name="Cheng J.X."/>
            <person name="Dai P.F."/>
            <person name="Guo W.B."/>
            <person name="Han X.H."/>
            <person name="Huang E.J."/>
            <person name="Li L.F."/>
            <person name="Wei W."/>
            <person name="Gao Y.C."/>
            <person name="Liu J.Z."/>
            <person name="Shao H.Z."/>
            <person name="Wang X."/>
            <person name="Wang C.C."/>
            <person name="Yang T.C."/>
            <person name="Huo Q.B."/>
            <person name="Li W."/>
            <person name="Chen H.Y."/>
            <person name="Chen S.E."/>
            <person name="Zhou L.G."/>
            <person name="Ni X.B."/>
            <person name="Tian J.H."/>
            <person name="Sheng Y."/>
            <person name="Liu T."/>
            <person name="Pan Y.S."/>
            <person name="Xia L.Y."/>
            <person name="Li J."/>
            <person name="Zhao F."/>
            <person name="Cao W.C."/>
        </authorList>
    </citation>
    <scope>NUCLEOTIDE SEQUENCE [LARGE SCALE GENOMIC DNA]</scope>
    <source>
        <strain evidence="1">Iper-2018</strain>
    </source>
</reference>
<sequence length="459" mass="49724">MAVTTAAALAAKRKRLVDLVRLGVAAPAAPARRDSADVQPVQRRVDGASRFGELARPSNAHSAMSLRVLPLLYINLGGEMMYILNQRLKAQKIALDKAHKVITDIVSTMFNVRFVEELFKPQELYSKKAVRSIFEKLTHASIMRLNAASMDKLYDLMTMVVKYQTFMCSSPGDLLAVTLNHLDAIGSYVATARPVHAQVQNVLGVLLKNYQNLSVGEYQMIRYALLGFFQDLRIRVSVFLKTGVQHPNGHFEIPTSGPVPPGFEVPGTVREFGPGSVLLRETPFEAGCNYEPAQRSAQGFHRGTRLGTNIYSPNEQIPRSLLEGQGSVPAASPNATEESALPSPESSARAELGLLLQLVGHDERRDTSEFSLNLFFEGDGYAAREALFMAAQRTQRPPVRGAGSAGLAGLASLAAEPARANSGEAAGSDELSQVLANLTMEQDSGSAENDLLELMDSAN</sequence>
<name>A0AC60NWZ9_IXOPE</name>
<dbReference type="EMBL" id="JABSTQ010011419">
    <property type="protein sequence ID" value="KAG0411603.1"/>
    <property type="molecule type" value="Genomic_DNA"/>
</dbReference>
<protein>
    <submittedName>
        <fullName evidence="1">Uncharacterized protein</fullName>
    </submittedName>
</protein>
<proteinExistence type="predicted"/>
<comment type="caution">
    <text evidence="1">The sequence shown here is derived from an EMBL/GenBank/DDBJ whole genome shotgun (WGS) entry which is preliminary data.</text>
</comment>
<keyword evidence="2" id="KW-1185">Reference proteome</keyword>